<organism evidence="1 2">
    <name type="scientific">Chryseobacterium gotjawalense</name>
    <dbReference type="NCBI Taxonomy" id="3042315"/>
    <lineage>
        <taxon>Bacteria</taxon>
        <taxon>Pseudomonadati</taxon>
        <taxon>Bacteroidota</taxon>
        <taxon>Flavobacteriia</taxon>
        <taxon>Flavobacteriales</taxon>
        <taxon>Weeksellaceae</taxon>
        <taxon>Chryseobacterium group</taxon>
        <taxon>Chryseobacterium</taxon>
    </lineage>
</organism>
<evidence type="ECO:0000313" key="2">
    <source>
        <dbReference type="Proteomes" id="UP001241656"/>
    </source>
</evidence>
<dbReference type="Proteomes" id="UP001241656">
    <property type="component" value="Chromosome"/>
</dbReference>
<dbReference type="RefSeq" id="WP_282905131.1">
    <property type="nucleotide sequence ID" value="NZ_CP124855.1"/>
</dbReference>
<name>A0ABY8RCW9_9FLAO</name>
<dbReference type="EMBL" id="CP124855">
    <property type="protein sequence ID" value="WHF51808.1"/>
    <property type="molecule type" value="Genomic_DNA"/>
</dbReference>
<dbReference type="InterPro" id="IPR011053">
    <property type="entry name" value="Single_hybrid_motif"/>
</dbReference>
<reference evidence="1 2" key="1">
    <citation type="submission" date="2023-05" db="EMBL/GenBank/DDBJ databases">
        <title>Genomic insight into Chryseobacterium sp. wdc7 isolated forest soil (Gotjawal).</title>
        <authorList>
            <person name="Park S.-J."/>
        </authorList>
    </citation>
    <scope>NUCLEOTIDE SEQUENCE [LARGE SCALE GENOMIC DNA]</scope>
    <source>
        <strain evidence="2">wdc7</strain>
    </source>
</reference>
<proteinExistence type="predicted"/>
<dbReference type="SUPFAM" id="SSF51230">
    <property type="entry name" value="Single hybrid motif"/>
    <property type="match status" value="1"/>
</dbReference>
<dbReference type="Gene3D" id="2.40.50.100">
    <property type="match status" value="1"/>
</dbReference>
<gene>
    <name evidence="1" type="ORF">QGN23_00675</name>
</gene>
<dbReference type="PANTHER" id="PTHR30469:SF15">
    <property type="entry name" value="HLYD FAMILY OF SECRETION PROTEINS"/>
    <property type="match status" value="1"/>
</dbReference>
<dbReference type="Gene3D" id="2.40.420.20">
    <property type="match status" value="1"/>
</dbReference>
<evidence type="ECO:0000313" key="1">
    <source>
        <dbReference type="EMBL" id="WHF51808.1"/>
    </source>
</evidence>
<keyword evidence="2" id="KW-1185">Reference proteome</keyword>
<dbReference type="PROSITE" id="PS51257">
    <property type="entry name" value="PROKAR_LIPOPROTEIN"/>
    <property type="match status" value="1"/>
</dbReference>
<dbReference type="PANTHER" id="PTHR30469">
    <property type="entry name" value="MULTIDRUG RESISTANCE PROTEIN MDTA"/>
    <property type="match status" value="1"/>
</dbReference>
<protein>
    <submittedName>
        <fullName evidence="1">Efflux RND transporter periplasmic adaptor subunit</fullName>
    </submittedName>
</protein>
<accession>A0ABY8RCW9</accession>
<sequence length="308" mass="33683">MKSLQIFTIFLISILMISCKKKSETVAQEPVVNAATPVSVAFPTDTLSINNDISINATATYLLKSDVKANATGYITNVRINLGDAVKKGQFLFSVQTKESRALGNTINKLDPSFRFSGVTTVTCPATGFVNALNHQIGDYVQEGEILAGITDSSSFGLVMNVPYEYHEMLINNKNLEINLPDGKTIYGHIAKLLPGVDPISQTEKVLVKPNDNIAIPESLIVTIRLKRQNSQTGLYVPKSAVLTDETQTEFWIMKLKDKNTAVKVNIVKGTENNSYVQIISGNISLKDQIITSGNYGLENNAKVKIEP</sequence>